<dbReference type="SUPFAM" id="SSF64288">
    <property type="entry name" value="Chorismate lyase-like"/>
    <property type="match status" value="1"/>
</dbReference>
<accession>A0A1H4W0W5</accession>
<dbReference type="SMART" id="SM00345">
    <property type="entry name" value="HTH_GNTR"/>
    <property type="match status" value="1"/>
</dbReference>
<gene>
    <name evidence="5" type="ORF">SAMN05444164_2949</name>
</gene>
<dbReference type="InterPro" id="IPR050679">
    <property type="entry name" value="Bact_HTH_transcr_reg"/>
</dbReference>
<dbReference type="GO" id="GO:0003677">
    <property type="term" value="F:DNA binding"/>
    <property type="evidence" value="ECO:0007669"/>
    <property type="project" value="UniProtKB-KW"/>
</dbReference>
<dbReference type="Proteomes" id="UP000198992">
    <property type="component" value="Unassembled WGS sequence"/>
</dbReference>
<proteinExistence type="predicted"/>
<dbReference type="RefSeq" id="WP_338062321.1">
    <property type="nucleotide sequence ID" value="NZ_FNTH01000001.1"/>
</dbReference>
<dbReference type="SUPFAM" id="SSF46785">
    <property type="entry name" value="Winged helix' DNA-binding domain"/>
    <property type="match status" value="1"/>
</dbReference>
<dbReference type="Pfam" id="PF07702">
    <property type="entry name" value="UTRA"/>
    <property type="match status" value="1"/>
</dbReference>
<dbReference type="Gene3D" id="3.40.1410.10">
    <property type="entry name" value="Chorismate lyase-like"/>
    <property type="match status" value="1"/>
</dbReference>
<evidence type="ECO:0000256" key="1">
    <source>
        <dbReference type="ARBA" id="ARBA00023015"/>
    </source>
</evidence>
<dbReference type="CDD" id="cd07377">
    <property type="entry name" value="WHTH_GntR"/>
    <property type="match status" value="1"/>
</dbReference>
<organism evidence="5 6">
    <name type="scientific">Bradyrhizobium erythrophlei</name>
    <dbReference type="NCBI Taxonomy" id="1437360"/>
    <lineage>
        <taxon>Bacteria</taxon>
        <taxon>Pseudomonadati</taxon>
        <taxon>Pseudomonadota</taxon>
        <taxon>Alphaproteobacteria</taxon>
        <taxon>Hyphomicrobiales</taxon>
        <taxon>Nitrobacteraceae</taxon>
        <taxon>Bradyrhizobium</taxon>
    </lineage>
</organism>
<keyword evidence="2" id="KW-0238">DNA-binding</keyword>
<evidence type="ECO:0000256" key="3">
    <source>
        <dbReference type="ARBA" id="ARBA00023163"/>
    </source>
</evidence>
<protein>
    <submittedName>
        <fullName evidence="5">GntR family transcriptional regulator</fullName>
    </submittedName>
</protein>
<dbReference type="PANTHER" id="PTHR44846:SF1">
    <property type="entry name" value="MANNOSYL-D-GLYCERATE TRANSPORT_METABOLISM SYSTEM REPRESSOR MNGR-RELATED"/>
    <property type="match status" value="1"/>
</dbReference>
<dbReference type="Pfam" id="PF00392">
    <property type="entry name" value="GntR"/>
    <property type="match status" value="1"/>
</dbReference>
<dbReference type="InterPro" id="IPR036390">
    <property type="entry name" value="WH_DNA-bd_sf"/>
</dbReference>
<sequence>MDYLTIMNKVVPNYERSRVPLYVQVASVMRQRVESGRWQEGDKISTIEELETEFGVARVTVRQAIEMLRNEGLLDAQQGRGTFVSGRPKNRHWLNLANDFESMVDSVRNNVLKRVYVEENADPPRLAAHEGRPAASYAFLRSVQYNEDEPFSVVNLHLARNLYLKDRKRFTHTAALTKIMEMDDITLAHAHQVVTIGVADPETAELLKIGLGEPTADCRLVLVDSNDIAVYVANIHYHRSCFALRSDLLEKSKKRTKA</sequence>
<dbReference type="GO" id="GO:0045892">
    <property type="term" value="P:negative regulation of DNA-templated transcription"/>
    <property type="evidence" value="ECO:0007669"/>
    <property type="project" value="TreeGrafter"/>
</dbReference>
<reference evidence="5 6" key="1">
    <citation type="submission" date="2016-10" db="EMBL/GenBank/DDBJ databases">
        <authorList>
            <person name="de Groot N.N."/>
        </authorList>
    </citation>
    <scope>NUCLEOTIDE SEQUENCE [LARGE SCALE GENOMIC DNA]</scope>
    <source>
        <strain evidence="5 6">MT12</strain>
    </source>
</reference>
<evidence type="ECO:0000313" key="5">
    <source>
        <dbReference type="EMBL" id="SEC86291.1"/>
    </source>
</evidence>
<feature type="domain" description="HTH gntR-type" evidence="4">
    <location>
        <begin position="19"/>
        <end position="87"/>
    </location>
</feature>
<dbReference type="PROSITE" id="PS50949">
    <property type="entry name" value="HTH_GNTR"/>
    <property type="match status" value="1"/>
</dbReference>
<evidence type="ECO:0000256" key="2">
    <source>
        <dbReference type="ARBA" id="ARBA00023125"/>
    </source>
</evidence>
<evidence type="ECO:0000259" key="4">
    <source>
        <dbReference type="PROSITE" id="PS50949"/>
    </source>
</evidence>
<dbReference type="GO" id="GO:0003700">
    <property type="term" value="F:DNA-binding transcription factor activity"/>
    <property type="evidence" value="ECO:0007669"/>
    <property type="project" value="InterPro"/>
</dbReference>
<dbReference type="InterPro" id="IPR000524">
    <property type="entry name" value="Tscrpt_reg_HTH_GntR"/>
</dbReference>
<evidence type="ECO:0000313" key="6">
    <source>
        <dbReference type="Proteomes" id="UP000198992"/>
    </source>
</evidence>
<dbReference type="EMBL" id="FNTH01000001">
    <property type="protein sequence ID" value="SEC86291.1"/>
    <property type="molecule type" value="Genomic_DNA"/>
</dbReference>
<dbReference type="InterPro" id="IPR028978">
    <property type="entry name" value="Chorismate_lyase_/UTRA_dom_sf"/>
</dbReference>
<dbReference type="InterPro" id="IPR011663">
    <property type="entry name" value="UTRA"/>
</dbReference>
<keyword evidence="1" id="KW-0805">Transcription regulation</keyword>
<name>A0A1H4W0W5_9BRAD</name>
<dbReference type="PRINTS" id="PR00035">
    <property type="entry name" value="HTHGNTR"/>
</dbReference>
<dbReference type="PANTHER" id="PTHR44846">
    <property type="entry name" value="MANNOSYL-D-GLYCERATE TRANSPORT/METABOLISM SYSTEM REPRESSOR MNGR-RELATED"/>
    <property type="match status" value="1"/>
</dbReference>
<dbReference type="AlphaFoldDB" id="A0A1H4W0W5"/>
<keyword evidence="3" id="KW-0804">Transcription</keyword>
<dbReference type="InterPro" id="IPR036388">
    <property type="entry name" value="WH-like_DNA-bd_sf"/>
</dbReference>
<dbReference type="Gene3D" id="1.10.10.10">
    <property type="entry name" value="Winged helix-like DNA-binding domain superfamily/Winged helix DNA-binding domain"/>
    <property type="match status" value="1"/>
</dbReference>